<dbReference type="EMBL" id="FQWS01000001">
    <property type="protein sequence ID" value="SHG70221.1"/>
    <property type="molecule type" value="Genomic_DNA"/>
</dbReference>
<sequence length="177" mass="20215">MKTKLIILALLLSSLSIYSQKVIQYQDGNDLFIKGNLSEGKPMTDLSWAWQSNNACFPETQKKKFTGNHVLYYTDLPVYSEMEVTVVPKDPSKNFSIYAYQVGKVSENKLVPNLSSCTRCEADYKWDYKRRGRTQDHTRTVKDLLAIRNPFQVVIGVVGANGLVEGEYELHIKLKSR</sequence>
<evidence type="ECO:0000313" key="3">
    <source>
        <dbReference type="Proteomes" id="UP000184522"/>
    </source>
</evidence>
<reference evidence="3" key="1">
    <citation type="submission" date="2016-11" db="EMBL/GenBank/DDBJ databases">
        <authorList>
            <person name="Varghese N."/>
            <person name="Submissions S."/>
        </authorList>
    </citation>
    <scope>NUCLEOTIDE SEQUENCE [LARGE SCALE GENOMIC DNA]</scope>
    <source>
        <strain evidence="3">DSM 25330</strain>
    </source>
</reference>
<proteinExistence type="predicted"/>
<dbReference type="RefSeq" id="WP_073083288.1">
    <property type="nucleotide sequence ID" value="NZ_FQWS01000001.1"/>
</dbReference>
<dbReference type="AlphaFoldDB" id="A0A1M5LYX6"/>
<keyword evidence="1" id="KW-0732">Signal</keyword>
<gene>
    <name evidence="2" type="ORF">SAMN05444148_0757</name>
</gene>
<dbReference type="Proteomes" id="UP000184522">
    <property type="component" value="Unassembled WGS sequence"/>
</dbReference>
<protein>
    <submittedName>
        <fullName evidence="2">Uncharacterized protein</fullName>
    </submittedName>
</protein>
<keyword evidence="3" id="KW-1185">Reference proteome</keyword>
<feature type="chain" id="PRO_5009912171" evidence="1">
    <location>
        <begin position="20"/>
        <end position="177"/>
    </location>
</feature>
<dbReference type="STRING" id="1089305.SAMN05444148_0757"/>
<evidence type="ECO:0000313" key="2">
    <source>
        <dbReference type="EMBL" id="SHG70221.1"/>
    </source>
</evidence>
<accession>A0A1M5LYX6</accession>
<feature type="signal peptide" evidence="1">
    <location>
        <begin position="1"/>
        <end position="19"/>
    </location>
</feature>
<evidence type="ECO:0000256" key="1">
    <source>
        <dbReference type="SAM" id="SignalP"/>
    </source>
</evidence>
<name>A0A1M5LYX6_9FLAO</name>
<organism evidence="2 3">
    <name type="scientific">Winogradskyella jejuensis</name>
    <dbReference type="NCBI Taxonomy" id="1089305"/>
    <lineage>
        <taxon>Bacteria</taxon>
        <taxon>Pseudomonadati</taxon>
        <taxon>Bacteroidota</taxon>
        <taxon>Flavobacteriia</taxon>
        <taxon>Flavobacteriales</taxon>
        <taxon>Flavobacteriaceae</taxon>
        <taxon>Winogradskyella</taxon>
    </lineage>
</organism>
<dbReference type="OrthoDB" id="1430009at2"/>